<evidence type="ECO:0000313" key="1">
    <source>
        <dbReference type="EMBL" id="NEK23364.1"/>
    </source>
</evidence>
<organism evidence="1 2">
    <name type="scientific">Sulfitobacter sediminilitoris</name>
    <dbReference type="NCBI Taxonomy" id="2698830"/>
    <lineage>
        <taxon>Bacteria</taxon>
        <taxon>Pseudomonadati</taxon>
        <taxon>Pseudomonadota</taxon>
        <taxon>Alphaproteobacteria</taxon>
        <taxon>Rhodobacterales</taxon>
        <taxon>Roseobacteraceae</taxon>
        <taxon>Sulfitobacter</taxon>
    </lineage>
</organism>
<gene>
    <name evidence="1" type="ORF">GV827_13230</name>
</gene>
<proteinExistence type="predicted"/>
<dbReference type="AlphaFoldDB" id="A0A6P0CFY3"/>
<dbReference type="Proteomes" id="UP000468591">
    <property type="component" value="Unassembled WGS sequence"/>
</dbReference>
<keyword evidence="2" id="KW-1185">Reference proteome</keyword>
<protein>
    <submittedName>
        <fullName evidence="1">DUF3305 domain-containing protein</fullName>
    </submittedName>
</protein>
<dbReference type="InterPro" id="IPR021736">
    <property type="entry name" value="DUF3305"/>
</dbReference>
<comment type="caution">
    <text evidence="1">The sequence shown here is derived from an EMBL/GenBank/DDBJ whole genome shotgun (WGS) entry which is preliminary data.</text>
</comment>
<sequence>MPLGVVIRRVPGVTRWARHVWKAVAVLPGASDANWKELRRDGDAVEFHATTLPLELFRTDTEAYLHGLSAKVPAIYVVMREGETDRPLDVVLVTASPYEAQDYADTGEELVEKMPMTDGLIAWIRDFIELHHEDEVFIKRRRDKKRVDLKQDGIGDARIRQTADVYRAPQARKETVH</sequence>
<dbReference type="Pfam" id="PF11749">
    <property type="entry name" value="DUF3305"/>
    <property type="match status" value="1"/>
</dbReference>
<accession>A0A6P0CFY3</accession>
<name>A0A6P0CFY3_9RHOB</name>
<evidence type="ECO:0000313" key="2">
    <source>
        <dbReference type="Proteomes" id="UP000468591"/>
    </source>
</evidence>
<reference evidence="1 2" key="1">
    <citation type="submission" date="2020-01" db="EMBL/GenBank/DDBJ databases">
        <title>Sulfitobacter sediminilitoris sp. nov., isolated from a tidal flat.</title>
        <authorList>
            <person name="Park S."/>
            <person name="Yoon J.-H."/>
        </authorList>
    </citation>
    <scope>NUCLEOTIDE SEQUENCE [LARGE SCALE GENOMIC DNA]</scope>
    <source>
        <strain evidence="1 2">JBTF-M27</strain>
    </source>
</reference>
<dbReference type="EMBL" id="JAABNT010000007">
    <property type="protein sequence ID" value="NEK23364.1"/>
    <property type="molecule type" value="Genomic_DNA"/>
</dbReference>